<dbReference type="AlphaFoldDB" id="A0A379G8L8"/>
<feature type="chain" id="PRO_5017045861" evidence="1">
    <location>
        <begin position="29"/>
        <end position="111"/>
    </location>
</feature>
<evidence type="ECO:0000313" key="3">
    <source>
        <dbReference type="Proteomes" id="UP000255129"/>
    </source>
</evidence>
<evidence type="ECO:0000256" key="1">
    <source>
        <dbReference type="SAM" id="SignalP"/>
    </source>
</evidence>
<sequence>MLKKSTLILLPFALMATTLLINNANATANNQATVTFKAAIVFPPCTYDVNETNVNLRCFNVEEYKMKSSSIDFTKQEKSAEWKALDNHRGIYQFNWDTKENGLAVLAVQHA</sequence>
<dbReference type="EMBL" id="UGUA01000002">
    <property type="protein sequence ID" value="SUC37242.1"/>
    <property type="molecule type" value="Genomic_DNA"/>
</dbReference>
<dbReference type="OrthoDB" id="6458927at2"/>
<evidence type="ECO:0000313" key="2">
    <source>
        <dbReference type="EMBL" id="SUC37242.1"/>
    </source>
</evidence>
<dbReference type="RefSeq" id="WP_006816248.1">
    <property type="nucleotide sequence ID" value="NZ_AP018946.1"/>
</dbReference>
<proteinExistence type="predicted"/>
<name>A0A379G8L8_9GAMM</name>
<feature type="signal peptide" evidence="1">
    <location>
        <begin position="1"/>
        <end position="28"/>
    </location>
</feature>
<accession>A0A379G8L8</accession>
<reference evidence="2 3" key="1">
    <citation type="submission" date="2018-06" db="EMBL/GenBank/DDBJ databases">
        <authorList>
            <consortium name="Pathogen Informatics"/>
            <person name="Doyle S."/>
        </authorList>
    </citation>
    <scope>NUCLEOTIDE SEQUENCE [LARGE SCALE GENOMIC DNA]</scope>
    <source>
        <strain evidence="2 3">NCTC12026</strain>
    </source>
</reference>
<dbReference type="Proteomes" id="UP000255129">
    <property type="component" value="Unassembled WGS sequence"/>
</dbReference>
<gene>
    <name evidence="2" type="ORF">NCTC12026_03720</name>
</gene>
<keyword evidence="1" id="KW-0732">Signal</keyword>
<organism evidence="2 3">
    <name type="scientific">Providencia rustigianii</name>
    <dbReference type="NCBI Taxonomy" id="158850"/>
    <lineage>
        <taxon>Bacteria</taxon>
        <taxon>Pseudomonadati</taxon>
        <taxon>Pseudomonadota</taxon>
        <taxon>Gammaproteobacteria</taxon>
        <taxon>Enterobacterales</taxon>
        <taxon>Morganellaceae</taxon>
        <taxon>Providencia</taxon>
    </lineage>
</organism>
<protein>
    <submittedName>
        <fullName evidence="2">Uncharacterized protein</fullName>
    </submittedName>
</protein>